<evidence type="ECO:0000313" key="3">
    <source>
        <dbReference type="RefSeq" id="XP_039117294.1"/>
    </source>
</evidence>
<dbReference type="SUPFAM" id="SSF75011">
    <property type="entry name" value="3-carboxy-cis,cis-mucoante lactonizing enzyme"/>
    <property type="match status" value="1"/>
</dbReference>
<dbReference type="Pfam" id="PF14655">
    <property type="entry name" value="RAB3GAP2_N"/>
    <property type="match status" value="1"/>
</dbReference>
<dbReference type="RefSeq" id="XP_039117294.1">
    <property type="nucleotide sequence ID" value="XM_039261360.1"/>
</dbReference>
<sequence>MARRAHHHLREVGFIAGEDLADVGAGEKEGWLSDSSLLAALHPRALALARSDLAVILALDSPSDYSVRIRPSLSPEDGQISALEWVTLSGDDALALAIGTSGGSLLIYSHDADLIHKQFIHPGRVLRLRFREIKGNSQQDAVSGELCVVMPGIIARFDGSDIQSLLRRWFEDDGSRAWENKLNKQADHEDSHGRIPFQLWNVGKYGSCVDAAITGLMAPPLLEFQSGQRYYCGITIGDDAVISAYRLSVDRSRSLVGAILSKVVPVTFSTLASVSRMIWRSEQTSMKKSRPSPPPFAKASSLTCLKDPPRKGERLTLSPTGTLAAITDSLGRVLLLDTQALVVVRLWKGYRDAHCLFVEMLINKDKPSSSSTPYVITRSDYCLCLAIHAPRKEIIEIWQMRTGPRLLTIQCPKGSRILQPSTRFPSSDSSSYHPLEVFVLNGDSGQLLVLNKSIG</sequence>
<dbReference type="InterPro" id="IPR026059">
    <property type="entry name" value="Rab3GAP2"/>
</dbReference>
<dbReference type="PANTHER" id="PTHR12472">
    <property type="entry name" value="RAB3-GAP REGULATORY DOMAIN"/>
    <property type="match status" value="1"/>
</dbReference>
<protein>
    <submittedName>
        <fullName evidence="3">Rab3 GTPase-activating protein non-catalytic subunit</fullName>
    </submittedName>
</protein>
<evidence type="ECO:0000259" key="1">
    <source>
        <dbReference type="Pfam" id="PF14655"/>
    </source>
</evidence>
<gene>
    <name evidence="3" type="primary">LOC120253086</name>
</gene>
<dbReference type="Proteomes" id="UP001515500">
    <property type="component" value="Chromosome 26"/>
</dbReference>
<dbReference type="GeneID" id="120253086"/>
<keyword evidence="2" id="KW-1185">Reference proteome</keyword>
<organism evidence="2 3">
    <name type="scientific">Dioscorea cayennensis subsp. rotundata</name>
    <name type="common">White Guinea yam</name>
    <name type="synonym">Dioscorea rotundata</name>
    <dbReference type="NCBI Taxonomy" id="55577"/>
    <lineage>
        <taxon>Eukaryota</taxon>
        <taxon>Viridiplantae</taxon>
        <taxon>Streptophyta</taxon>
        <taxon>Embryophyta</taxon>
        <taxon>Tracheophyta</taxon>
        <taxon>Spermatophyta</taxon>
        <taxon>Magnoliopsida</taxon>
        <taxon>Liliopsida</taxon>
        <taxon>Dioscoreales</taxon>
        <taxon>Dioscoreaceae</taxon>
        <taxon>Dioscorea</taxon>
    </lineage>
</organism>
<dbReference type="InterPro" id="IPR032839">
    <property type="entry name" value="RAB3GAP_N"/>
</dbReference>
<dbReference type="AlphaFoldDB" id="A0AB40AR75"/>
<proteinExistence type="predicted"/>
<dbReference type="PANTHER" id="PTHR12472:SF0">
    <property type="entry name" value="RAB3 GTPASE-ACTIVATING PROTEIN NON-CATALYTIC SUBUNIT"/>
    <property type="match status" value="1"/>
</dbReference>
<accession>A0AB40AR75</accession>
<name>A0AB40AR75_DIOCR</name>
<feature type="domain" description="Rab3-GAP regulatory subunit N-terminal" evidence="1">
    <location>
        <begin position="31"/>
        <end position="418"/>
    </location>
</feature>
<evidence type="ECO:0000313" key="2">
    <source>
        <dbReference type="Proteomes" id="UP001515500"/>
    </source>
</evidence>
<reference evidence="3" key="1">
    <citation type="submission" date="2025-08" db="UniProtKB">
        <authorList>
            <consortium name="RefSeq"/>
        </authorList>
    </citation>
    <scope>IDENTIFICATION</scope>
</reference>